<dbReference type="InterPro" id="IPR000182">
    <property type="entry name" value="GNAT_dom"/>
</dbReference>
<reference evidence="3" key="1">
    <citation type="submission" date="2023-07" db="EMBL/GenBank/DDBJ databases">
        <title>Molecular identification of indigenous halophilic bacteria isolated from red sea cost, biodegradation of synthetic dyes and assessment of degraded metabolite toxicity.</title>
        <authorList>
            <person name="Chaieb K."/>
            <person name="Altayb H.N."/>
        </authorList>
    </citation>
    <scope>NUCLEOTIDE SEQUENCE [LARGE SCALE GENOMIC DNA]</scope>
    <source>
        <strain evidence="3">K20</strain>
    </source>
</reference>
<evidence type="ECO:0000259" key="1">
    <source>
        <dbReference type="PROSITE" id="PS51186"/>
    </source>
</evidence>
<evidence type="ECO:0000313" key="2">
    <source>
        <dbReference type="EMBL" id="MCA2016745.1"/>
    </source>
</evidence>
<accession>A0ABS7YR46</accession>
<name>A0ABS7YR46_9VIBR</name>
<proteinExistence type="predicted"/>
<dbReference type="Gene3D" id="3.40.630.30">
    <property type="match status" value="1"/>
</dbReference>
<dbReference type="RefSeq" id="WP_225250675.1">
    <property type="nucleotide sequence ID" value="NZ_JAIWIU010000069.1"/>
</dbReference>
<dbReference type="EMBL" id="JAIWIU010000069">
    <property type="protein sequence ID" value="MCA2016745.1"/>
    <property type="molecule type" value="Genomic_DNA"/>
</dbReference>
<keyword evidence="3" id="KW-1185">Reference proteome</keyword>
<evidence type="ECO:0000313" key="3">
    <source>
        <dbReference type="Proteomes" id="UP001199044"/>
    </source>
</evidence>
<dbReference type="CDD" id="cd04301">
    <property type="entry name" value="NAT_SF"/>
    <property type="match status" value="1"/>
</dbReference>
<organism evidence="2 3">
    <name type="scientific">Vibrio tritonius</name>
    <dbReference type="NCBI Taxonomy" id="1435069"/>
    <lineage>
        <taxon>Bacteria</taxon>
        <taxon>Pseudomonadati</taxon>
        <taxon>Pseudomonadota</taxon>
        <taxon>Gammaproteobacteria</taxon>
        <taxon>Vibrionales</taxon>
        <taxon>Vibrionaceae</taxon>
        <taxon>Vibrio</taxon>
    </lineage>
</organism>
<dbReference type="PROSITE" id="PS51186">
    <property type="entry name" value="GNAT"/>
    <property type="match status" value="1"/>
</dbReference>
<comment type="caution">
    <text evidence="2">The sequence shown here is derived from an EMBL/GenBank/DDBJ whole genome shotgun (WGS) entry which is preliminary data.</text>
</comment>
<dbReference type="Pfam" id="PF00583">
    <property type="entry name" value="Acetyltransf_1"/>
    <property type="match status" value="1"/>
</dbReference>
<sequence>MLIEQGSIDDILFIDALIPEFDGRNTRERLNERLSGIPHLILLAKIDGQIVGYKVGYQLSSLEFYSWIGGVIPSHRQQGVASELRRYQEHWARTSDYQFITVKSMNAYPNMLRLLIASGYQITDYEAGQTPTSGKIVFQRELV</sequence>
<protein>
    <submittedName>
        <fullName evidence="2">GNAT family N-acetyltransferase</fullName>
    </submittedName>
</protein>
<gene>
    <name evidence="2" type="ORF">LDJ79_11530</name>
</gene>
<dbReference type="SUPFAM" id="SSF55729">
    <property type="entry name" value="Acyl-CoA N-acyltransferases (Nat)"/>
    <property type="match status" value="1"/>
</dbReference>
<feature type="domain" description="N-acetyltransferase" evidence="1">
    <location>
        <begin position="1"/>
        <end position="143"/>
    </location>
</feature>
<dbReference type="Proteomes" id="UP001199044">
    <property type="component" value="Unassembled WGS sequence"/>
</dbReference>
<dbReference type="InterPro" id="IPR016181">
    <property type="entry name" value="Acyl_CoA_acyltransferase"/>
</dbReference>